<organism evidence="1 2">
    <name type="scientific">Armillaria gallica</name>
    <name type="common">Bulbous honey fungus</name>
    <name type="synonym">Armillaria bulbosa</name>
    <dbReference type="NCBI Taxonomy" id="47427"/>
    <lineage>
        <taxon>Eukaryota</taxon>
        <taxon>Fungi</taxon>
        <taxon>Dikarya</taxon>
        <taxon>Basidiomycota</taxon>
        <taxon>Agaricomycotina</taxon>
        <taxon>Agaricomycetes</taxon>
        <taxon>Agaricomycetidae</taxon>
        <taxon>Agaricales</taxon>
        <taxon>Marasmiineae</taxon>
        <taxon>Physalacriaceae</taxon>
        <taxon>Armillaria</taxon>
    </lineage>
</organism>
<proteinExistence type="predicted"/>
<protein>
    <submittedName>
        <fullName evidence="1">Uncharacterized protein</fullName>
    </submittedName>
</protein>
<dbReference type="EMBL" id="KZ293651">
    <property type="protein sequence ID" value="PBK96253.1"/>
    <property type="molecule type" value="Genomic_DNA"/>
</dbReference>
<dbReference type="InParanoid" id="A0A2H3E6Q7"/>
<dbReference type="OrthoDB" id="3043907at2759"/>
<name>A0A2H3E6Q7_ARMGA</name>
<gene>
    <name evidence="1" type="ORF">ARMGADRAFT_1028430</name>
</gene>
<dbReference type="AlphaFoldDB" id="A0A2H3E6Q7"/>
<dbReference type="Proteomes" id="UP000217790">
    <property type="component" value="Unassembled WGS sequence"/>
</dbReference>
<sequence length="302" mass="33561">MILAGTQRSEIPRVTFAIIDSNIHPCLDAGTITVDARLPLFVGACVHPLANLPHVPEMWLTWGDCRPSSIVPFHLKDVICGDNMEARPLLNIAMHMEGHNVQNLFSVALHDGFNIVDPSAYQWVVLGLKNRKVVCARDSIHASFFMVSGKEICVKPMARLWPHSHAALSTMLDFNGVALQHYNNGIRFSTMPKPFAVLRPWNKNVPVFLGLESFNLRQYLRLELHHGKLMVGDIVLVVFMIGGYRSIDNINRACLNVQFVVLLSRSGVGLCTETRLLLDEDLSDEVPLGVDDSTLTFAAVSL</sequence>
<evidence type="ECO:0000313" key="2">
    <source>
        <dbReference type="Proteomes" id="UP000217790"/>
    </source>
</evidence>
<accession>A0A2H3E6Q7</accession>
<reference evidence="2" key="1">
    <citation type="journal article" date="2017" name="Nat. Ecol. Evol.">
        <title>Genome expansion and lineage-specific genetic innovations in the forest pathogenic fungi Armillaria.</title>
        <authorList>
            <person name="Sipos G."/>
            <person name="Prasanna A.N."/>
            <person name="Walter M.C."/>
            <person name="O'Connor E."/>
            <person name="Balint B."/>
            <person name="Krizsan K."/>
            <person name="Kiss B."/>
            <person name="Hess J."/>
            <person name="Varga T."/>
            <person name="Slot J."/>
            <person name="Riley R."/>
            <person name="Boka B."/>
            <person name="Rigling D."/>
            <person name="Barry K."/>
            <person name="Lee J."/>
            <person name="Mihaltcheva S."/>
            <person name="LaButti K."/>
            <person name="Lipzen A."/>
            <person name="Waldron R."/>
            <person name="Moloney N.M."/>
            <person name="Sperisen C."/>
            <person name="Kredics L."/>
            <person name="Vagvoelgyi C."/>
            <person name="Patrignani A."/>
            <person name="Fitzpatrick D."/>
            <person name="Nagy I."/>
            <person name="Doyle S."/>
            <person name="Anderson J.B."/>
            <person name="Grigoriev I.V."/>
            <person name="Gueldener U."/>
            <person name="Muensterkoetter M."/>
            <person name="Nagy L.G."/>
        </authorList>
    </citation>
    <scope>NUCLEOTIDE SEQUENCE [LARGE SCALE GENOMIC DNA]</scope>
    <source>
        <strain evidence="2">Ar21-2</strain>
    </source>
</reference>
<evidence type="ECO:0000313" key="1">
    <source>
        <dbReference type="EMBL" id="PBK96253.1"/>
    </source>
</evidence>
<keyword evidence="2" id="KW-1185">Reference proteome</keyword>